<feature type="region of interest" description="Disordered" evidence="1">
    <location>
        <begin position="250"/>
        <end position="290"/>
    </location>
</feature>
<organism evidence="2 3">
    <name type="scientific">Emiliania huxleyi (strain CCMP1516)</name>
    <dbReference type="NCBI Taxonomy" id="280463"/>
    <lineage>
        <taxon>Eukaryota</taxon>
        <taxon>Haptista</taxon>
        <taxon>Haptophyta</taxon>
        <taxon>Prymnesiophyceae</taxon>
        <taxon>Isochrysidales</taxon>
        <taxon>Noelaerhabdaceae</taxon>
        <taxon>Emiliania</taxon>
    </lineage>
</organism>
<protein>
    <recommendedName>
        <fullName evidence="4">Saposin B-type domain-containing protein</fullName>
    </recommendedName>
</protein>
<name>A0A0D3K0Z2_EMIH1</name>
<dbReference type="RefSeq" id="XP_005781856.1">
    <property type="nucleotide sequence ID" value="XM_005781799.1"/>
</dbReference>
<feature type="compositionally biased region" description="Basic and acidic residues" evidence="1">
    <location>
        <begin position="276"/>
        <end position="290"/>
    </location>
</feature>
<evidence type="ECO:0008006" key="4">
    <source>
        <dbReference type="Google" id="ProtNLM"/>
    </source>
</evidence>
<dbReference type="KEGG" id="ehx:EMIHUDRAFT_434717"/>
<dbReference type="PANTHER" id="PTHR31152:SF1">
    <property type="entry name" value="PLAC8 FAMILY PROTEIN"/>
    <property type="match status" value="1"/>
</dbReference>
<dbReference type="GeneID" id="19046776"/>
<evidence type="ECO:0000313" key="3">
    <source>
        <dbReference type="Proteomes" id="UP000013827"/>
    </source>
</evidence>
<reference evidence="2" key="2">
    <citation type="submission" date="2024-10" db="UniProtKB">
        <authorList>
            <consortium name="EnsemblProtists"/>
        </authorList>
    </citation>
    <scope>IDENTIFICATION</scope>
</reference>
<dbReference type="OMA" id="RANAQNY"/>
<dbReference type="EnsemblProtists" id="EOD29427">
    <property type="protein sequence ID" value="EOD29427"/>
    <property type="gene ID" value="EMIHUDRAFT_434717"/>
</dbReference>
<dbReference type="PaxDb" id="2903-EOD29427"/>
<proteinExistence type="predicted"/>
<dbReference type="STRING" id="2903.R1D327"/>
<keyword evidence="3" id="KW-1185">Reference proteome</keyword>
<evidence type="ECO:0000256" key="1">
    <source>
        <dbReference type="SAM" id="MobiDB-lite"/>
    </source>
</evidence>
<evidence type="ECO:0000313" key="2">
    <source>
        <dbReference type="EnsemblProtists" id="EOD29427"/>
    </source>
</evidence>
<reference evidence="3" key="1">
    <citation type="journal article" date="2013" name="Nature">
        <title>Pan genome of the phytoplankton Emiliania underpins its global distribution.</title>
        <authorList>
            <person name="Read B.A."/>
            <person name="Kegel J."/>
            <person name="Klute M.J."/>
            <person name="Kuo A."/>
            <person name="Lefebvre S.C."/>
            <person name="Maumus F."/>
            <person name="Mayer C."/>
            <person name="Miller J."/>
            <person name="Monier A."/>
            <person name="Salamov A."/>
            <person name="Young J."/>
            <person name="Aguilar M."/>
            <person name="Claverie J.M."/>
            <person name="Frickenhaus S."/>
            <person name="Gonzalez K."/>
            <person name="Herman E.K."/>
            <person name="Lin Y.C."/>
            <person name="Napier J."/>
            <person name="Ogata H."/>
            <person name="Sarno A.F."/>
            <person name="Shmutz J."/>
            <person name="Schroeder D."/>
            <person name="de Vargas C."/>
            <person name="Verret F."/>
            <person name="von Dassow P."/>
            <person name="Valentin K."/>
            <person name="Van de Peer Y."/>
            <person name="Wheeler G."/>
            <person name="Dacks J.B."/>
            <person name="Delwiche C.F."/>
            <person name="Dyhrman S.T."/>
            <person name="Glockner G."/>
            <person name="John U."/>
            <person name="Richards T."/>
            <person name="Worden A.Z."/>
            <person name="Zhang X."/>
            <person name="Grigoriev I.V."/>
            <person name="Allen A.E."/>
            <person name="Bidle K."/>
            <person name="Borodovsky M."/>
            <person name="Bowler C."/>
            <person name="Brownlee C."/>
            <person name="Cock J.M."/>
            <person name="Elias M."/>
            <person name="Gladyshev V.N."/>
            <person name="Groth M."/>
            <person name="Guda C."/>
            <person name="Hadaegh A."/>
            <person name="Iglesias-Rodriguez M.D."/>
            <person name="Jenkins J."/>
            <person name="Jones B.M."/>
            <person name="Lawson T."/>
            <person name="Leese F."/>
            <person name="Lindquist E."/>
            <person name="Lobanov A."/>
            <person name="Lomsadze A."/>
            <person name="Malik S.B."/>
            <person name="Marsh M.E."/>
            <person name="Mackinder L."/>
            <person name="Mock T."/>
            <person name="Mueller-Roeber B."/>
            <person name="Pagarete A."/>
            <person name="Parker M."/>
            <person name="Probert I."/>
            <person name="Quesneville H."/>
            <person name="Raines C."/>
            <person name="Rensing S.A."/>
            <person name="Riano-Pachon D.M."/>
            <person name="Richier S."/>
            <person name="Rokitta S."/>
            <person name="Shiraiwa Y."/>
            <person name="Soanes D.M."/>
            <person name="van der Giezen M."/>
            <person name="Wahlund T.M."/>
            <person name="Williams B."/>
            <person name="Wilson W."/>
            <person name="Wolfe G."/>
            <person name="Wurch L.L."/>
        </authorList>
    </citation>
    <scope>NUCLEOTIDE SEQUENCE</scope>
</reference>
<dbReference type="AlphaFoldDB" id="A0A0D3K0Z2"/>
<accession>A0A0D3K0Z2</accession>
<dbReference type="PANTHER" id="PTHR31152">
    <property type="entry name" value="PLAC8 FAMILY PROTEIN"/>
    <property type="match status" value="1"/>
</dbReference>
<sequence>MCFFCPDTPPDKVQALGKGGLGTRGQANEHMLGHANDPHQFAIGMKHVCQAEPGCCILSGIGAPCGLTACWARKAVLEKYEQNGLDDFVCFQRYIPKCCCIDFTNQCPGGTCGLILEGCCCPIFSLSIARIHMMDRKNLRPDPCDYQLIHCSNALQCLSCIVSIVAIFVEELEEIAQIIDLIADLFTCSVAGCMGAQVHHEIKNDANGIVYVDVVEGVPINDTPGCRPLAARRHCLRDARRWRSALGRDGALSGAARRGPSEARAGPPRACAGGGPRHERAGPPRPPRAD</sequence>
<dbReference type="HOGENOM" id="CLU_083761_0_0_1"/>
<dbReference type="Proteomes" id="UP000013827">
    <property type="component" value="Unassembled WGS sequence"/>
</dbReference>